<dbReference type="EMBL" id="JACIGK010000001">
    <property type="protein sequence ID" value="MBB4264541.1"/>
    <property type="molecule type" value="Genomic_DNA"/>
</dbReference>
<reference evidence="4 5" key="1">
    <citation type="submission" date="2020-08" db="EMBL/GenBank/DDBJ databases">
        <title>Genome sequencing of Purple Non-Sulfur Bacteria from various extreme environments.</title>
        <authorList>
            <person name="Mayer M."/>
        </authorList>
    </citation>
    <scope>NUCLEOTIDE SEQUENCE [LARGE SCALE GENOMIC DNA]</scope>
    <source>
        <strain evidence="4 5">JA131</strain>
    </source>
</reference>
<evidence type="ECO:0000313" key="5">
    <source>
        <dbReference type="Proteomes" id="UP000554286"/>
    </source>
</evidence>
<gene>
    <name evidence="4" type="ORF">GGD89_000147</name>
</gene>
<name>A0A7W6RAI0_9PROT</name>
<dbReference type="PANTHER" id="PTHR30204:SF58">
    <property type="entry name" value="HTH-TYPE TRANSCRIPTIONAL REGULATOR YFMP"/>
    <property type="match status" value="1"/>
</dbReference>
<evidence type="ECO:0000256" key="2">
    <source>
        <dbReference type="SAM" id="MobiDB-lite"/>
    </source>
</evidence>
<dbReference type="SUPFAM" id="SSF46955">
    <property type="entry name" value="Putative DNA-binding domain"/>
    <property type="match status" value="1"/>
</dbReference>
<dbReference type="GO" id="GO:0003700">
    <property type="term" value="F:DNA-binding transcription factor activity"/>
    <property type="evidence" value="ECO:0007669"/>
    <property type="project" value="InterPro"/>
</dbReference>
<accession>A0A7W6RAI0</accession>
<dbReference type="CDD" id="cd04776">
    <property type="entry name" value="HTH_GnyR"/>
    <property type="match status" value="1"/>
</dbReference>
<feature type="domain" description="HTH merR-type" evidence="3">
    <location>
        <begin position="26"/>
        <end position="93"/>
    </location>
</feature>
<organism evidence="4 5">
    <name type="scientific">Roseospira visakhapatnamensis</name>
    <dbReference type="NCBI Taxonomy" id="390880"/>
    <lineage>
        <taxon>Bacteria</taxon>
        <taxon>Pseudomonadati</taxon>
        <taxon>Pseudomonadota</taxon>
        <taxon>Alphaproteobacteria</taxon>
        <taxon>Rhodospirillales</taxon>
        <taxon>Rhodospirillaceae</taxon>
        <taxon>Roseospira</taxon>
    </lineage>
</organism>
<dbReference type="AlphaFoldDB" id="A0A7W6RAI0"/>
<dbReference type="Gene3D" id="1.10.1660.10">
    <property type="match status" value="1"/>
</dbReference>
<evidence type="ECO:0000259" key="3">
    <source>
        <dbReference type="PROSITE" id="PS50937"/>
    </source>
</evidence>
<feature type="region of interest" description="Disordered" evidence="2">
    <location>
        <begin position="140"/>
        <end position="166"/>
    </location>
</feature>
<dbReference type="PROSITE" id="PS50937">
    <property type="entry name" value="HTH_MERR_2"/>
    <property type="match status" value="1"/>
</dbReference>
<dbReference type="SMART" id="SM00422">
    <property type="entry name" value="HTH_MERR"/>
    <property type="match status" value="1"/>
</dbReference>
<keyword evidence="5" id="KW-1185">Reference proteome</keyword>
<dbReference type="InterPro" id="IPR000551">
    <property type="entry name" value="MerR-type_HTH_dom"/>
</dbReference>
<evidence type="ECO:0000256" key="1">
    <source>
        <dbReference type="ARBA" id="ARBA00023125"/>
    </source>
</evidence>
<dbReference type="PANTHER" id="PTHR30204">
    <property type="entry name" value="REDOX-CYCLING DRUG-SENSING TRANSCRIPTIONAL ACTIVATOR SOXR"/>
    <property type="match status" value="1"/>
</dbReference>
<sequence length="166" mass="18718">MTEPHVPPRPGPGASLSRDADGTDITYSIADLAREFEITPRAIRFYEDKGLLEPRREGLRRVYSERERVRLLLIVRGKRLGFSLRECQDIIDMYGAEPTEGAQLQRLIETIRQRRSVLQDRLADLRLTLKELDEVEAQAQRLLDATGEDTGEASAPGEPAGRPPEP</sequence>
<dbReference type="GO" id="GO:0003677">
    <property type="term" value="F:DNA binding"/>
    <property type="evidence" value="ECO:0007669"/>
    <property type="project" value="UniProtKB-KW"/>
</dbReference>
<feature type="compositionally biased region" description="Pro residues" evidence="2">
    <location>
        <begin position="1"/>
        <end position="11"/>
    </location>
</feature>
<dbReference type="Proteomes" id="UP000554286">
    <property type="component" value="Unassembled WGS sequence"/>
</dbReference>
<keyword evidence="1 4" id="KW-0238">DNA-binding</keyword>
<dbReference type="Pfam" id="PF13411">
    <property type="entry name" value="MerR_1"/>
    <property type="match status" value="1"/>
</dbReference>
<dbReference type="InterPro" id="IPR047057">
    <property type="entry name" value="MerR_fam"/>
</dbReference>
<dbReference type="InterPro" id="IPR009061">
    <property type="entry name" value="DNA-bd_dom_put_sf"/>
</dbReference>
<comment type="caution">
    <text evidence="4">The sequence shown here is derived from an EMBL/GenBank/DDBJ whole genome shotgun (WGS) entry which is preliminary data.</text>
</comment>
<evidence type="ECO:0000313" key="4">
    <source>
        <dbReference type="EMBL" id="MBB4264541.1"/>
    </source>
</evidence>
<protein>
    <submittedName>
        <fullName evidence="4">DNA-binding transcriptional MerR regulator</fullName>
    </submittedName>
</protein>
<proteinExistence type="predicted"/>
<feature type="region of interest" description="Disordered" evidence="2">
    <location>
        <begin position="1"/>
        <end position="21"/>
    </location>
</feature>
<dbReference type="RefSeq" id="WP_184042174.1">
    <property type="nucleotide sequence ID" value="NZ_JACIGK010000001.1"/>
</dbReference>